<keyword evidence="16" id="KW-1185">Reference proteome</keyword>
<evidence type="ECO:0000256" key="7">
    <source>
        <dbReference type="ARBA" id="ARBA00022840"/>
    </source>
</evidence>
<dbReference type="EMBL" id="CP115965">
    <property type="protein sequence ID" value="WZW99995.1"/>
    <property type="molecule type" value="Genomic_DNA"/>
</dbReference>
<dbReference type="SUPFAM" id="SSF52540">
    <property type="entry name" value="P-loop containing nucleoside triphosphate hydrolases"/>
    <property type="match status" value="1"/>
</dbReference>
<dbReference type="Proteomes" id="UP001434337">
    <property type="component" value="Chromosome"/>
</dbReference>
<name>A0ABZ3CEI5_9ACTN</name>
<evidence type="ECO:0000256" key="13">
    <source>
        <dbReference type="RuleBase" id="RU003785"/>
    </source>
</evidence>
<proteinExistence type="inferred from homology"/>
<feature type="binding site" evidence="10">
    <location>
        <begin position="20"/>
        <end position="25"/>
    </location>
    <ligand>
        <name>substrate</name>
    </ligand>
</feature>
<feature type="region of interest" description="Interaction with substrate tRNA" evidence="10">
    <location>
        <begin position="48"/>
        <end position="51"/>
    </location>
</feature>
<feature type="site" description="Interaction with substrate tRNA" evidence="10">
    <location>
        <position position="114"/>
    </location>
</feature>
<feature type="region of interest" description="Disordered" evidence="14">
    <location>
        <begin position="314"/>
        <end position="337"/>
    </location>
</feature>
<dbReference type="InterPro" id="IPR018022">
    <property type="entry name" value="IPT"/>
</dbReference>
<evidence type="ECO:0000256" key="1">
    <source>
        <dbReference type="ARBA" id="ARBA00001946"/>
    </source>
</evidence>
<dbReference type="GO" id="GO:0052381">
    <property type="term" value="F:tRNA dimethylallyltransferase activity"/>
    <property type="evidence" value="ECO:0007669"/>
    <property type="project" value="UniProtKB-EC"/>
</dbReference>
<organism evidence="15 16">
    <name type="scientific">Propioniciclava soli</name>
    <dbReference type="NCBI Taxonomy" id="2775081"/>
    <lineage>
        <taxon>Bacteria</taxon>
        <taxon>Bacillati</taxon>
        <taxon>Actinomycetota</taxon>
        <taxon>Actinomycetes</taxon>
        <taxon>Propionibacteriales</taxon>
        <taxon>Propionibacteriaceae</taxon>
        <taxon>Propioniciclava</taxon>
    </lineage>
</organism>
<dbReference type="NCBIfam" id="TIGR00174">
    <property type="entry name" value="miaA"/>
    <property type="match status" value="1"/>
</dbReference>
<dbReference type="HAMAP" id="MF_00185">
    <property type="entry name" value="IPP_trans"/>
    <property type="match status" value="1"/>
</dbReference>
<dbReference type="Gene3D" id="1.10.20.140">
    <property type="match status" value="1"/>
</dbReference>
<evidence type="ECO:0000256" key="11">
    <source>
        <dbReference type="RuleBase" id="RU003783"/>
    </source>
</evidence>
<evidence type="ECO:0000256" key="4">
    <source>
        <dbReference type="ARBA" id="ARBA00022679"/>
    </source>
</evidence>
<gene>
    <name evidence="10 15" type="primary">miaA</name>
    <name evidence="15" type="ORF">PCC79_07375</name>
</gene>
<comment type="cofactor">
    <cofactor evidence="1 10">
        <name>Mg(2+)</name>
        <dbReference type="ChEBI" id="CHEBI:18420"/>
    </cofactor>
</comment>
<keyword evidence="5 10" id="KW-0819">tRNA processing</keyword>
<dbReference type="PANTHER" id="PTHR11088">
    <property type="entry name" value="TRNA DIMETHYLALLYLTRANSFERASE"/>
    <property type="match status" value="1"/>
</dbReference>
<dbReference type="Pfam" id="PF01715">
    <property type="entry name" value="IPPT"/>
    <property type="match status" value="1"/>
</dbReference>
<evidence type="ECO:0000313" key="16">
    <source>
        <dbReference type="Proteomes" id="UP001434337"/>
    </source>
</evidence>
<comment type="function">
    <text evidence="2 10 12">Catalyzes the transfer of a dimethylallyl group onto the adenine at position 37 in tRNAs that read codons beginning with uridine, leading to the formation of N6-(dimethylallyl)adenosine (i(6)A).</text>
</comment>
<evidence type="ECO:0000256" key="10">
    <source>
        <dbReference type="HAMAP-Rule" id="MF_00185"/>
    </source>
</evidence>
<dbReference type="InterPro" id="IPR039657">
    <property type="entry name" value="Dimethylallyltransferase"/>
</dbReference>
<evidence type="ECO:0000256" key="5">
    <source>
        <dbReference type="ARBA" id="ARBA00022694"/>
    </source>
</evidence>
<evidence type="ECO:0000256" key="9">
    <source>
        <dbReference type="ARBA" id="ARBA00049563"/>
    </source>
</evidence>
<accession>A0ABZ3CEI5</accession>
<dbReference type="Gene3D" id="3.40.50.300">
    <property type="entry name" value="P-loop containing nucleotide triphosphate hydrolases"/>
    <property type="match status" value="1"/>
</dbReference>
<evidence type="ECO:0000256" key="3">
    <source>
        <dbReference type="ARBA" id="ARBA00005842"/>
    </source>
</evidence>
<keyword evidence="7 10" id="KW-0067">ATP-binding</keyword>
<evidence type="ECO:0000256" key="8">
    <source>
        <dbReference type="ARBA" id="ARBA00022842"/>
    </source>
</evidence>
<evidence type="ECO:0000256" key="14">
    <source>
        <dbReference type="SAM" id="MobiDB-lite"/>
    </source>
</evidence>
<reference evidence="15 16" key="1">
    <citation type="journal article" date="2023" name="Environ Microbiome">
        <title>A coral-associated actinobacterium mitigates coral bleaching under heat stress.</title>
        <authorList>
            <person name="Li J."/>
            <person name="Zou Y."/>
            <person name="Li Q."/>
            <person name="Zhang J."/>
            <person name="Bourne D.G."/>
            <person name="Lyu Y."/>
            <person name="Liu C."/>
            <person name="Zhang S."/>
        </authorList>
    </citation>
    <scope>NUCLEOTIDE SEQUENCE [LARGE SCALE GENOMIC DNA]</scope>
    <source>
        <strain evidence="15 16">SCSIO 13291</strain>
    </source>
</reference>
<evidence type="ECO:0000313" key="15">
    <source>
        <dbReference type="EMBL" id="WZW99995.1"/>
    </source>
</evidence>
<comment type="catalytic activity">
    <reaction evidence="9 10 11">
        <text>adenosine(37) in tRNA + dimethylallyl diphosphate = N(6)-dimethylallyladenosine(37) in tRNA + diphosphate</text>
        <dbReference type="Rhea" id="RHEA:26482"/>
        <dbReference type="Rhea" id="RHEA-COMP:10162"/>
        <dbReference type="Rhea" id="RHEA-COMP:10375"/>
        <dbReference type="ChEBI" id="CHEBI:33019"/>
        <dbReference type="ChEBI" id="CHEBI:57623"/>
        <dbReference type="ChEBI" id="CHEBI:74411"/>
        <dbReference type="ChEBI" id="CHEBI:74415"/>
        <dbReference type="EC" id="2.5.1.75"/>
    </reaction>
</comment>
<protein>
    <recommendedName>
        <fullName evidence="10">tRNA dimethylallyltransferase</fullName>
        <ecNumber evidence="10">2.5.1.75</ecNumber>
    </recommendedName>
    <alternativeName>
        <fullName evidence="10">Dimethylallyl diphosphate:tRNA dimethylallyltransferase</fullName>
        <shortName evidence="10">DMAPP:tRNA dimethylallyltransferase</shortName>
        <shortName evidence="10">DMATase</shortName>
    </alternativeName>
    <alternativeName>
        <fullName evidence="10">Isopentenyl-diphosphate:tRNA isopentenyltransferase</fullName>
        <shortName evidence="10">IPP transferase</shortName>
        <shortName evidence="10">IPPT</shortName>
        <shortName evidence="10">IPTase</shortName>
    </alternativeName>
</protein>
<evidence type="ECO:0000256" key="6">
    <source>
        <dbReference type="ARBA" id="ARBA00022741"/>
    </source>
</evidence>
<keyword evidence="8 10" id="KW-0460">Magnesium</keyword>
<dbReference type="PANTHER" id="PTHR11088:SF60">
    <property type="entry name" value="TRNA DIMETHYLALLYLTRANSFERASE"/>
    <property type="match status" value="1"/>
</dbReference>
<feature type="binding site" evidence="10">
    <location>
        <begin position="18"/>
        <end position="25"/>
    </location>
    <ligand>
        <name>ATP</name>
        <dbReference type="ChEBI" id="CHEBI:30616"/>
    </ligand>
</feature>
<comment type="similarity">
    <text evidence="3 10 13">Belongs to the IPP transferase family.</text>
</comment>
<keyword evidence="6 10" id="KW-0547">Nucleotide-binding</keyword>
<dbReference type="InterPro" id="IPR027417">
    <property type="entry name" value="P-loop_NTPase"/>
</dbReference>
<evidence type="ECO:0000256" key="12">
    <source>
        <dbReference type="RuleBase" id="RU003784"/>
    </source>
</evidence>
<evidence type="ECO:0000256" key="2">
    <source>
        <dbReference type="ARBA" id="ARBA00003213"/>
    </source>
</evidence>
<sequence length="337" mass="36377">MPHHPAPEETLPVIALNGPTASGKSTLAVDVALHLAAHGQPAEIVNADSMLVYRGMDIGTAKPTQAERRGVRHHLVDVLDVTEVATVADFQDRARTAIADCRRRGVVPVLVGGSALYQRAILDVFEFPGTDAAVRARWEARLADEGPEALHAELARRSPAAGAEILPGNGRRLVRALEVIDLTGSHAATLPAWTYAIPGVRAWGLELPRDVMDARIAERVDAMWEAGFVDEVRRLEAAGLRRGRTAAVAIGYAQVLRFLAGEITQDEARADTVRRTKRFARRQLGWFRRDDRIAWLAAGDPGAAATIAHDALGPDALTTDAPQQRCGGGEQAHGQRR</sequence>
<comment type="subunit">
    <text evidence="10">Monomer.</text>
</comment>
<keyword evidence="4 10" id="KW-0808">Transferase</keyword>
<feature type="site" description="Interaction with substrate tRNA" evidence="10">
    <location>
        <position position="135"/>
    </location>
</feature>
<dbReference type="RefSeq" id="WP_232548082.1">
    <property type="nucleotide sequence ID" value="NZ_CP115965.1"/>
</dbReference>
<dbReference type="EC" id="2.5.1.75" evidence="10"/>
<comment type="caution">
    <text evidence="10">Lacks conserved residue(s) required for the propagation of feature annotation.</text>
</comment>